<evidence type="ECO:0000313" key="4">
    <source>
        <dbReference type="EMBL" id="MED6170257.1"/>
    </source>
</evidence>
<feature type="compositionally biased region" description="Polar residues" evidence="2">
    <location>
        <begin position="237"/>
        <end position="251"/>
    </location>
</feature>
<gene>
    <name evidence="4" type="ORF">PIB30_029117</name>
</gene>
<reference evidence="4 5" key="1">
    <citation type="journal article" date="2023" name="Plants (Basel)">
        <title>Bridging the Gap: Combining Genomics and Transcriptomics Approaches to Understand Stylosanthes scabra, an Orphan Legume from the Brazilian Caatinga.</title>
        <authorList>
            <person name="Ferreira-Neto J.R.C."/>
            <person name="da Silva M.D."/>
            <person name="Binneck E."/>
            <person name="de Melo N.F."/>
            <person name="da Silva R.H."/>
            <person name="de Melo A.L.T.M."/>
            <person name="Pandolfi V."/>
            <person name="Bustamante F.O."/>
            <person name="Brasileiro-Vidal A.C."/>
            <person name="Benko-Iseppon A.M."/>
        </authorList>
    </citation>
    <scope>NUCLEOTIDE SEQUENCE [LARGE SCALE GENOMIC DNA]</scope>
    <source>
        <tissue evidence="4">Leaves</tissue>
    </source>
</reference>
<name>A0ABU6V999_9FABA</name>
<dbReference type="InterPro" id="IPR001878">
    <property type="entry name" value="Znf_CCHC"/>
</dbReference>
<organism evidence="4 5">
    <name type="scientific">Stylosanthes scabra</name>
    <dbReference type="NCBI Taxonomy" id="79078"/>
    <lineage>
        <taxon>Eukaryota</taxon>
        <taxon>Viridiplantae</taxon>
        <taxon>Streptophyta</taxon>
        <taxon>Embryophyta</taxon>
        <taxon>Tracheophyta</taxon>
        <taxon>Spermatophyta</taxon>
        <taxon>Magnoliopsida</taxon>
        <taxon>eudicotyledons</taxon>
        <taxon>Gunneridae</taxon>
        <taxon>Pentapetalae</taxon>
        <taxon>rosids</taxon>
        <taxon>fabids</taxon>
        <taxon>Fabales</taxon>
        <taxon>Fabaceae</taxon>
        <taxon>Papilionoideae</taxon>
        <taxon>50 kb inversion clade</taxon>
        <taxon>dalbergioids sensu lato</taxon>
        <taxon>Dalbergieae</taxon>
        <taxon>Pterocarpus clade</taxon>
        <taxon>Stylosanthes</taxon>
    </lineage>
</organism>
<comment type="caution">
    <text evidence="4">The sequence shown here is derived from an EMBL/GenBank/DDBJ whole genome shotgun (WGS) entry which is preliminary data.</text>
</comment>
<sequence length="251" mass="26904">MRGRKRKCTSCGDAGHTKRSCAIPENESGWGFEAGGSIKVGADSSLGASWDWSSTSARGQSASKLCLENLCCPICRSRCKIVGLDKNGVHLKAAKCSPELSPVAVSEASPPGLSLPPGIVTGSTPVENLPARNGDWVIPPSSKIQKRILEICCARITRTNSPVGSGITGDIFRADQLDHENPGSSNEWSRDATVVTFLALRNTQRNTQSLEKLNTVDSSRLLCQLSKLEPVPKKSDNIQNENPQPMDSQYG</sequence>
<dbReference type="PROSITE" id="PS50158">
    <property type="entry name" value="ZF_CCHC"/>
    <property type="match status" value="1"/>
</dbReference>
<keyword evidence="1" id="KW-0862">Zinc</keyword>
<feature type="region of interest" description="Disordered" evidence="2">
    <location>
        <begin position="232"/>
        <end position="251"/>
    </location>
</feature>
<keyword evidence="1" id="KW-0863">Zinc-finger</keyword>
<keyword evidence="5" id="KW-1185">Reference proteome</keyword>
<dbReference type="Proteomes" id="UP001341840">
    <property type="component" value="Unassembled WGS sequence"/>
</dbReference>
<protein>
    <recommendedName>
        <fullName evidence="3">CCHC-type domain-containing protein</fullName>
    </recommendedName>
</protein>
<feature type="domain" description="CCHC-type" evidence="3">
    <location>
        <begin position="6"/>
        <end position="21"/>
    </location>
</feature>
<dbReference type="EMBL" id="JASCZI010151152">
    <property type="protein sequence ID" value="MED6170257.1"/>
    <property type="molecule type" value="Genomic_DNA"/>
</dbReference>
<proteinExistence type="predicted"/>
<keyword evidence="1" id="KW-0479">Metal-binding</keyword>
<evidence type="ECO:0000313" key="5">
    <source>
        <dbReference type="Proteomes" id="UP001341840"/>
    </source>
</evidence>
<evidence type="ECO:0000259" key="3">
    <source>
        <dbReference type="PROSITE" id="PS50158"/>
    </source>
</evidence>
<accession>A0ABU6V999</accession>
<evidence type="ECO:0000256" key="1">
    <source>
        <dbReference type="PROSITE-ProRule" id="PRU00047"/>
    </source>
</evidence>
<evidence type="ECO:0000256" key="2">
    <source>
        <dbReference type="SAM" id="MobiDB-lite"/>
    </source>
</evidence>